<comment type="caution">
    <text evidence="1">The sequence shown here is derived from an EMBL/GenBank/DDBJ whole genome shotgun (WGS) entry which is preliminary data.</text>
</comment>
<dbReference type="InterPro" id="IPR017030">
    <property type="entry name" value="Vir_effector_SfrC"/>
</dbReference>
<accession>A0A6L5XKS1</accession>
<dbReference type="EMBL" id="VUMH01000005">
    <property type="protein sequence ID" value="MSS27762.1"/>
    <property type="molecule type" value="Genomic_DNA"/>
</dbReference>
<name>A0A6L5XKS1_9BACT</name>
<reference evidence="1 2" key="1">
    <citation type="submission" date="2019-09" db="EMBL/GenBank/DDBJ databases">
        <title>In-depth cultivation of the pig gut microbiome towards novel bacterial diversity and tailored functional studies.</title>
        <authorList>
            <person name="Wylensek D."/>
            <person name="Hitch T.C.A."/>
            <person name="Clavel T."/>
        </authorList>
    </citation>
    <scope>NUCLEOTIDE SEQUENCE [LARGE SCALE GENOMIC DNA]</scope>
    <source>
        <strain evidence="1 2">PG-178-WT-4</strain>
    </source>
</reference>
<gene>
    <name evidence="1" type="ORF">FYJ44_06790</name>
</gene>
<dbReference type="AlphaFoldDB" id="A0A6L5XKS1"/>
<sequence>MAMQQDTDLARLCRDLAEQSRQAEDWLQDNCELVGGECAALQKDMRHAARFFHKCEQAARRKMCVGVFGPSQSGKSYLISALARDAKGSLSADFGGTCYDFITQINPEGGKESTGLVTRFTTTPPEGLSEGFPIRLRLLSETDVARVLANTYYADCEHKEAPQPEAMTAALDALEARASRTAPTAPADGALSGDDVEDLREYINKNFSSRPRVQMLQKGYWLRAAELAPRLGLEDRAQLLGLIWNSVPQFQGLYLQLCGALRDLGHPAEAGCPIEALIPRETSIIDVALLRGLSEPSTDMLTILGAGGRKAALPRAVVTALTAEITIYMREKPDDFFDHTDLLDFPGYRSRLKLENLNQELERPGTLENLFLRGKVAYLFERYCEEKELTSMLLCIGPGNQEVQDLPRAVYDWICSTHGENPAHRAGKAPALFFVLTKMDMEFEKKKGTPSVETRWTTRLQSSLLDFFGKQHDWPENWDGSHPFRNVFLLRNPNFRSEAIFSFDGDRESGIRPEQTAYVEEVRQAFLQSPLVQRHVSEPETVWQAAMTLNDGGVALLREKLRPLCNPELKRRQITVSLDEKREQVLTRLTPFYKSDDREEQRRRQEQLSRVLVARLARLAEKQLFGEFLRGLQVRDFDLYEICSRAGQSRDQADAPPAPAPVVGTRVSANDILGDIFGDSQSAPAVPETGEEDRARDTAAVFAGLALEHWIGRLRDLAGDAEARNYFGLPAKELDQFCHELITAAARCGLRENLEADLRRSSAYSNMARERLIWKQVSLAADAVNAFVDWLGFDPRFKDQAARTILFGGKSVSLFNPPPAVTGEPHIAEEESPYDRLWYTDWLRALAYSVTANVDFDGRQTVNPEQNNRLRDILRAFKE</sequence>
<dbReference type="Proteomes" id="UP000477488">
    <property type="component" value="Unassembled WGS sequence"/>
</dbReference>
<evidence type="ECO:0000313" key="2">
    <source>
        <dbReference type="Proteomes" id="UP000477488"/>
    </source>
</evidence>
<dbReference type="Pfam" id="PF10139">
    <property type="entry name" value="Virul_Fac"/>
    <property type="match status" value="1"/>
</dbReference>
<protein>
    <submittedName>
        <fullName evidence="1">Type III effector HopL1</fullName>
    </submittedName>
</protein>
<proteinExistence type="predicted"/>
<dbReference type="InterPro" id="IPR027417">
    <property type="entry name" value="P-loop_NTPase"/>
</dbReference>
<organism evidence="1 2">
    <name type="scientific">Desulfovibrio porci</name>
    <dbReference type="NCBI Taxonomy" id="2605782"/>
    <lineage>
        <taxon>Bacteria</taxon>
        <taxon>Pseudomonadati</taxon>
        <taxon>Thermodesulfobacteriota</taxon>
        <taxon>Desulfovibrionia</taxon>
        <taxon>Desulfovibrionales</taxon>
        <taxon>Desulfovibrionaceae</taxon>
        <taxon>Desulfovibrio</taxon>
    </lineage>
</organism>
<evidence type="ECO:0000313" key="1">
    <source>
        <dbReference type="EMBL" id="MSS27762.1"/>
    </source>
</evidence>
<dbReference type="PIRSF" id="PIRSF034586">
    <property type="entry name" value="Vir_effector_SfrC"/>
    <property type="match status" value="1"/>
</dbReference>
<keyword evidence="2" id="KW-1185">Reference proteome</keyword>
<dbReference type="SUPFAM" id="SSF52540">
    <property type="entry name" value="P-loop containing nucleoside triphosphate hydrolases"/>
    <property type="match status" value="1"/>
</dbReference>